<dbReference type="AlphaFoldDB" id="A0A0P1EAL8"/>
<evidence type="ECO:0000259" key="2">
    <source>
        <dbReference type="Pfam" id="PF00149"/>
    </source>
</evidence>
<dbReference type="InterPro" id="IPR051918">
    <property type="entry name" value="STPP_CPPED1"/>
</dbReference>
<name>A0A0P1EAL8_9RHOB</name>
<evidence type="ECO:0000313" key="3">
    <source>
        <dbReference type="EMBL" id="CUH45871.1"/>
    </source>
</evidence>
<evidence type="ECO:0000256" key="1">
    <source>
        <dbReference type="SAM" id="SignalP"/>
    </source>
</evidence>
<evidence type="ECO:0000313" key="4">
    <source>
        <dbReference type="Proteomes" id="UP000050783"/>
    </source>
</evidence>
<feature type="chain" id="PRO_5006061375" evidence="1">
    <location>
        <begin position="24"/>
        <end position="333"/>
    </location>
</feature>
<dbReference type="EMBL" id="CYPU01000005">
    <property type="protein sequence ID" value="CUH45871.1"/>
    <property type="molecule type" value="Genomic_DNA"/>
</dbReference>
<dbReference type="Gene3D" id="3.60.21.10">
    <property type="match status" value="1"/>
</dbReference>
<gene>
    <name evidence="3" type="ORF">RUA4292_00034</name>
</gene>
<reference evidence="3 4" key="1">
    <citation type="submission" date="2015-09" db="EMBL/GenBank/DDBJ databases">
        <authorList>
            <consortium name="Swine Surveillance"/>
        </authorList>
    </citation>
    <scope>NUCLEOTIDE SEQUENCE [LARGE SCALE GENOMIC DNA]</scope>
    <source>
        <strain evidence="3 4">CECT 4292</strain>
    </source>
</reference>
<dbReference type="Proteomes" id="UP000050783">
    <property type="component" value="Unassembled WGS sequence"/>
</dbReference>
<dbReference type="PANTHER" id="PTHR43143">
    <property type="entry name" value="METALLOPHOSPHOESTERASE, CALCINEURIN SUPERFAMILY"/>
    <property type="match status" value="1"/>
</dbReference>
<organism evidence="3 4">
    <name type="scientific">Ruegeria atlantica</name>
    <dbReference type="NCBI Taxonomy" id="81569"/>
    <lineage>
        <taxon>Bacteria</taxon>
        <taxon>Pseudomonadati</taxon>
        <taxon>Pseudomonadota</taxon>
        <taxon>Alphaproteobacteria</taxon>
        <taxon>Rhodobacterales</taxon>
        <taxon>Roseobacteraceae</taxon>
        <taxon>Ruegeria</taxon>
    </lineage>
</organism>
<dbReference type="PANTHER" id="PTHR43143:SF1">
    <property type="entry name" value="SERINE_THREONINE-PROTEIN PHOSPHATASE CPPED1"/>
    <property type="match status" value="1"/>
</dbReference>
<sequence length="333" mass="36974">MSMIGKMASVATALMALACATEAQTFSHDISGDAVPWSEPLTSGDTSDLTFILHSDLTGGERPGIFELAARQMALLRPEFVISVGDLIEGGGDRDALIAEWESFDARAALIGAPYVFVGGNHDLSSKAERAVWAERYGQPYFHFRIKDVLFLVLDTEDMSAERRETLAAQRAKAVEIYKTDGPEAFAETPYANSLERVTGAISKEQGDYFVDVVASNQDARHTFVITHKPAWEAEETEFHRIEEALSDMPYTVFNGHEHFYEYRMRFGRDYIQLATTSGEQFPKKGLSEDHVMLISVRGDEVEMVNLMLEGIRDRMAEYPGAATTPCFAVAKC</sequence>
<dbReference type="GO" id="GO:0016787">
    <property type="term" value="F:hydrolase activity"/>
    <property type="evidence" value="ECO:0007669"/>
    <property type="project" value="InterPro"/>
</dbReference>
<dbReference type="CDD" id="cd00838">
    <property type="entry name" value="MPP_superfamily"/>
    <property type="match status" value="1"/>
</dbReference>
<feature type="signal peptide" evidence="1">
    <location>
        <begin position="1"/>
        <end position="23"/>
    </location>
</feature>
<dbReference type="SUPFAM" id="SSF56300">
    <property type="entry name" value="Metallo-dependent phosphatases"/>
    <property type="match status" value="1"/>
</dbReference>
<dbReference type="InterPro" id="IPR029052">
    <property type="entry name" value="Metallo-depent_PP-like"/>
</dbReference>
<keyword evidence="1" id="KW-0732">Signal</keyword>
<accession>A0A0P1EAL8</accession>
<dbReference type="Pfam" id="PF00149">
    <property type="entry name" value="Metallophos"/>
    <property type="match status" value="1"/>
</dbReference>
<dbReference type="PROSITE" id="PS51257">
    <property type="entry name" value="PROKAR_LIPOPROTEIN"/>
    <property type="match status" value="1"/>
</dbReference>
<proteinExistence type="predicted"/>
<protein>
    <submittedName>
        <fullName evidence="3">Calcineurin-like phosphoesterase superfamily domain protein</fullName>
    </submittedName>
</protein>
<dbReference type="InterPro" id="IPR004843">
    <property type="entry name" value="Calcineurin-like_PHP"/>
</dbReference>
<feature type="domain" description="Calcineurin-like phosphoesterase" evidence="2">
    <location>
        <begin position="69"/>
        <end position="260"/>
    </location>
</feature>